<dbReference type="EMBL" id="CP030074">
    <property type="protein sequence ID" value="AWW43481.1"/>
    <property type="molecule type" value="Genomic_DNA"/>
</dbReference>
<feature type="chain" id="PRO_5016377391" evidence="2">
    <location>
        <begin position="30"/>
        <end position="63"/>
    </location>
</feature>
<feature type="signal peptide" evidence="2">
    <location>
        <begin position="1"/>
        <end position="29"/>
    </location>
</feature>
<evidence type="ECO:0000313" key="3">
    <source>
        <dbReference type="EMBL" id="AWW43481.1"/>
    </source>
</evidence>
<keyword evidence="4" id="KW-1185">Reference proteome</keyword>
<dbReference type="RefSeq" id="WP_053760717.1">
    <property type="nucleotide sequence ID" value="NZ_CP030074.1"/>
</dbReference>
<dbReference type="Proteomes" id="UP000249616">
    <property type="component" value="Plasmid unnamed1"/>
</dbReference>
<keyword evidence="2" id="KW-0732">Signal</keyword>
<sequence>MKHLKMFIAPILVLAAGWVGFVGTQQAFAHQTTVSAGASADAPYSLASSADIPPSDNDTSWGG</sequence>
<reference evidence="4" key="1">
    <citation type="submission" date="2018-06" db="EMBL/GenBank/DDBJ databases">
        <authorList>
            <person name="Li K."/>
        </authorList>
    </citation>
    <scope>NUCLEOTIDE SEQUENCE [LARGE SCALE GENOMIC DNA]</scope>
    <source>
        <strain evidence="4">ZFG47</strain>
        <plasmid evidence="4">unnamed1</plasmid>
    </source>
</reference>
<proteinExistence type="predicted"/>
<evidence type="ECO:0000256" key="1">
    <source>
        <dbReference type="SAM" id="MobiDB-lite"/>
    </source>
</evidence>
<accession>A0A2Z4JER2</accession>
<feature type="region of interest" description="Disordered" evidence="1">
    <location>
        <begin position="44"/>
        <end position="63"/>
    </location>
</feature>
<organism evidence="3 4">
    <name type="scientific">Streptomyces cadmiisoli</name>
    <dbReference type="NCBI Taxonomy" id="2184053"/>
    <lineage>
        <taxon>Bacteria</taxon>
        <taxon>Bacillati</taxon>
        <taxon>Actinomycetota</taxon>
        <taxon>Actinomycetes</taxon>
        <taxon>Kitasatosporales</taxon>
        <taxon>Streptomycetaceae</taxon>
        <taxon>Streptomyces</taxon>
        <taxon>Streptomyces aurantiacus group</taxon>
    </lineage>
</organism>
<protein>
    <submittedName>
        <fullName evidence="3">Uncharacterized protein</fullName>
    </submittedName>
</protein>
<keyword evidence="3" id="KW-0614">Plasmid</keyword>
<evidence type="ECO:0000256" key="2">
    <source>
        <dbReference type="SAM" id="SignalP"/>
    </source>
</evidence>
<dbReference type="AlphaFoldDB" id="A0A2Z4JER2"/>
<name>A0A2Z4JER2_9ACTN</name>
<dbReference type="GeneID" id="32588330"/>
<gene>
    <name evidence="3" type="ORF">DN051_43840</name>
</gene>
<evidence type="ECO:0000313" key="4">
    <source>
        <dbReference type="Proteomes" id="UP000249616"/>
    </source>
</evidence>
<geneLocation type="plasmid" evidence="3 4">
    <name>unnamed1</name>
</geneLocation>
<dbReference type="KEGG" id="scad:DN051_43840"/>